<evidence type="ECO:0000313" key="2">
    <source>
        <dbReference type="Proteomes" id="UP000887540"/>
    </source>
</evidence>
<feature type="transmembrane region" description="Helical" evidence="1">
    <location>
        <begin position="253"/>
        <end position="276"/>
    </location>
</feature>
<organism evidence="2 3">
    <name type="scientific">Acrobeloides nanus</name>
    <dbReference type="NCBI Taxonomy" id="290746"/>
    <lineage>
        <taxon>Eukaryota</taxon>
        <taxon>Metazoa</taxon>
        <taxon>Ecdysozoa</taxon>
        <taxon>Nematoda</taxon>
        <taxon>Chromadorea</taxon>
        <taxon>Rhabditida</taxon>
        <taxon>Tylenchina</taxon>
        <taxon>Cephalobomorpha</taxon>
        <taxon>Cephaloboidea</taxon>
        <taxon>Cephalobidae</taxon>
        <taxon>Acrobeloides</taxon>
    </lineage>
</organism>
<dbReference type="WBParaSite" id="ACRNAN_Path_391.g1487.t1">
    <property type="protein sequence ID" value="ACRNAN_Path_391.g1487.t1"/>
    <property type="gene ID" value="ACRNAN_Path_391.g1487"/>
</dbReference>
<dbReference type="InterPro" id="IPR004950">
    <property type="entry name" value="DUF267_CAE_spp"/>
</dbReference>
<feature type="transmembrane region" description="Helical" evidence="1">
    <location>
        <begin position="125"/>
        <end position="145"/>
    </location>
</feature>
<evidence type="ECO:0000313" key="3">
    <source>
        <dbReference type="WBParaSite" id="ACRNAN_Path_391.g1487.t1"/>
    </source>
</evidence>
<dbReference type="AlphaFoldDB" id="A0A914C7E0"/>
<evidence type="ECO:0000256" key="1">
    <source>
        <dbReference type="SAM" id="Phobius"/>
    </source>
</evidence>
<proteinExistence type="predicted"/>
<sequence length="387" mass="43995">MRLSLNGTKEAAEELPFQPASRDATSLHNKWRSSVFGPFWGIILILVGAPILVRTLYLIGTVSKTHILSLNWALAFALTLLSVHGFVSLIILFVLSQKNFFNEFIKKFLVTIKNKVPSGSPFRKAFVFTGLFAAFFFYSIIYYGVENVIMIEDLHFNVTNSSAKFRQSFLGAQEMFPVDMVIMIWGTFVSVTVLAMYNLCANSIVGEYAKYNEELKEACKNGHLQHADLLTNYGARQLDFLELARFSNSHWDFLTTFTFLVGVLLHITAGFAFRGFGEEISGFTKLVAVNFMLLSIFLLVMIMKRPGDIYNQAQDTKNTILFERTIWNQCDEKLFNAANNIVNRILRADYVALAFHGFQITEKFFHRTLPTLAIIIEILNLNKVHVP</sequence>
<accession>A0A914C7E0</accession>
<keyword evidence="1" id="KW-0812">Transmembrane</keyword>
<reference evidence="3" key="1">
    <citation type="submission" date="2022-11" db="UniProtKB">
        <authorList>
            <consortium name="WormBaseParasite"/>
        </authorList>
    </citation>
    <scope>IDENTIFICATION</scope>
</reference>
<feature type="transmembrane region" description="Helical" evidence="1">
    <location>
        <begin position="39"/>
        <end position="60"/>
    </location>
</feature>
<dbReference type="PANTHER" id="PTHR31930">
    <property type="entry name" value="SERPENTINE RECEPTOR, CLASS R"/>
    <property type="match status" value="1"/>
</dbReference>
<protein>
    <submittedName>
        <fullName evidence="3">Gustatory receptor</fullName>
    </submittedName>
</protein>
<feature type="transmembrane region" description="Helical" evidence="1">
    <location>
        <begin position="282"/>
        <end position="302"/>
    </location>
</feature>
<dbReference type="Proteomes" id="UP000887540">
    <property type="component" value="Unplaced"/>
</dbReference>
<keyword evidence="1" id="KW-1133">Transmembrane helix</keyword>
<feature type="transmembrane region" description="Helical" evidence="1">
    <location>
        <begin position="180"/>
        <end position="200"/>
    </location>
</feature>
<keyword evidence="1" id="KW-0472">Membrane</keyword>
<keyword evidence="2" id="KW-1185">Reference proteome</keyword>
<dbReference type="PANTHER" id="PTHR31930:SF5">
    <property type="entry name" value="GUSTATORY RECEPTOR"/>
    <property type="match status" value="1"/>
</dbReference>
<feature type="transmembrane region" description="Helical" evidence="1">
    <location>
        <begin position="72"/>
        <end position="95"/>
    </location>
</feature>
<name>A0A914C7E0_9BILA</name>
<dbReference type="Pfam" id="PF03268">
    <property type="entry name" value="DUF267"/>
    <property type="match status" value="1"/>
</dbReference>